<dbReference type="AlphaFoldDB" id="A0A5J4TBT2"/>
<feature type="domain" description="Helitron helicase-like" evidence="1">
    <location>
        <begin position="8"/>
        <end position="118"/>
    </location>
</feature>
<dbReference type="GO" id="GO:0004386">
    <property type="term" value="F:helicase activity"/>
    <property type="evidence" value="ECO:0007669"/>
    <property type="project" value="UniProtKB-KW"/>
</dbReference>
<dbReference type="InterPro" id="IPR025476">
    <property type="entry name" value="Helitron_helicase-like"/>
</dbReference>
<keyword evidence="2" id="KW-0378">Hydrolase</keyword>
<dbReference type="OrthoDB" id="3366231at2759"/>
<keyword evidence="2" id="KW-0067">ATP-binding</keyword>
<reference evidence="2 3" key="1">
    <citation type="submission" date="2019-03" db="EMBL/GenBank/DDBJ databases">
        <title>Single cell metagenomics reveals metabolic interactions within the superorganism composed of flagellate Streblomastix strix and complex community of Bacteroidetes bacteria on its surface.</title>
        <authorList>
            <person name="Treitli S.C."/>
            <person name="Kolisko M."/>
            <person name="Husnik F."/>
            <person name="Keeling P."/>
            <person name="Hampl V."/>
        </authorList>
    </citation>
    <scope>NUCLEOTIDE SEQUENCE [LARGE SCALE GENOMIC DNA]</scope>
    <source>
        <strain evidence="2">ST1C</strain>
    </source>
</reference>
<sequence>MIQEGVLSGERFVLPSSFEGSERNIAQHYYDSMTLVKQFGHPDLLITFTSNPRCDEIISIIGDNSPANHPDIVYKIFIIKLQELLDDIVRHHILGKVSCYCYRIEFQKRGLPYAHILITFQQEDKLYTTNKIDIIIFAEIPSIEQDSELHNAVLKYIVHRECHEGSERWENNECKKRISKAIL</sequence>
<gene>
    <name evidence="2" type="ORF">EZS28_049503</name>
</gene>
<dbReference type="Pfam" id="PF14214">
    <property type="entry name" value="Helitron_like_N"/>
    <property type="match status" value="1"/>
</dbReference>
<keyword evidence="2" id="KW-0547">Nucleotide-binding</keyword>
<dbReference type="EMBL" id="SNRW01035398">
    <property type="protein sequence ID" value="KAA6354970.1"/>
    <property type="molecule type" value="Genomic_DNA"/>
</dbReference>
<organism evidence="2 3">
    <name type="scientific">Streblomastix strix</name>
    <dbReference type="NCBI Taxonomy" id="222440"/>
    <lineage>
        <taxon>Eukaryota</taxon>
        <taxon>Metamonada</taxon>
        <taxon>Preaxostyla</taxon>
        <taxon>Oxymonadida</taxon>
        <taxon>Streblomastigidae</taxon>
        <taxon>Streblomastix</taxon>
    </lineage>
</organism>
<keyword evidence="2" id="KW-0347">Helicase</keyword>
<name>A0A5J4TBT2_9EUKA</name>
<evidence type="ECO:0000259" key="1">
    <source>
        <dbReference type="Pfam" id="PF14214"/>
    </source>
</evidence>
<comment type="caution">
    <text evidence="2">The sequence shown here is derived from an EMBL/GenBank/DDBJ whole genome shotgun (WGS) entry which is preliminary data.</text>
</comment>
<dbReference type="Proteomes" id="UP000324800">
    <property type="component" value="Unassembled WGS sequence"/>
</dbReference>
<proteinExistence type="predicted"/>
<evidence type="ECO:0000313" key="3">
    <source>
        <dbReference type="Proteomes" id="UP000324800"/>
    </source>
</evidence>
<evidence type="ECO:0000313" key="2">
    <source>
        <dbReference type="EMBL" id="KAA6354970.1"/>
    </source>
</evidence>
<accession>A0A5J4TBT2</accession>
<protein>
    <submittedName>
        <fullName evidence="2">Putative ATP-dependent DNA helicase PIF1</fullName>
    </submittedName>
</protein>